<accession>A0ABT0GP17</accession>
<dbReference type="Gene3D" id="1.25.10.90">
    <property type="match status" value="1"/>
</dbReference>
<dbReference type="InterPro" id="IPR016024">
    <property type="entry name" value="ARM-type_fold"/>
</dbReference>
<comment type="caution">
    <text evidence="1">The sequence shown here is derived from an EMBL/GenBank/DDBJ whole genome shotgun (WGS) entry which is preliminary data.</text>
</comment>
<dbReference type="RefSeq" id="WP_248150599.1">
    <property type="nucleotide sequence ID" value="NZ_JALNMJ010000002.1"/>
</dbReference>
<sequence>MGVSDQAWTVETVLEELRTGGSEANRSGMARFGIETSKAFGVPLSVLRPLARRIRQSPERLPGLAQDLWESGWHEARLLAILLTPHRSLSPELALSWLNDIESWDLCDQLTNVLARRAGSNELVAALVADEREFVRRAGFALIAWRAVHAKSAPNSEFIEDLDLIEHFADDERNFVWKAVHWALRQIGKRSADLHQPALALAEALSASEDKTARKVGRAAARELTSEKVLARLRKPIEE</sequence>
<evidence type="ECO:0000313" key="1">
    <source>
        <dbReference type="EMBL" id="MCK7611149.1"/>
    </source>
</evidence>
<dbReference type="InterPro" id="IPR014825">
    <property type="entry name" value="DNA_alkylation"/>
</dbReference>
<reference evidence="1" key="1">
    <citation type="submission" date="2022-04" db="EMBL/GenBank/DDBJ databases">
        <title>Roseibium sp. CAU 1639 isolated from mud.</title>
        <authorList>
            <person name="Kim W."/>
        </authorList>
    </citation>
    <scope>NUCLEOTIDE SEQUENCE</scope>
    <source>
        <strain evidence="1">CAU 1639</strain>
    </source>
</reference>
<organism evidence="1 2">
    <name type="scientific">Roseibium sediminicola</name>
    <dbReference type="NCBI Taxonomy" id="2933272"/>
    <lineage>
        <taxon>Bacteria</taxon>
        <taxon>Pseudomonadati</taxon>
        <taxon>Pseudomonadota</taxon>
        <taxon>Alphaproteobacteria</taxon>
        <taxon>Hyphomicrobiales</taxon>
        <taxon>Stappiaceae</taxon>
        <taxon>Roseibium</taxon>
    </lineage>
</organism>
<gene>
    <name evidence="1" type="ORF">M0H32_03155</name>
</gene>
<dbReference type="Pfam" id="PF08713">
    <property type="entry name" value="DNA_alkylation"/>
    <property type="match status" value="1"/>
</dbReference>
<evidence type="ECO:0000313" key="2">
    <source>
        <dbReference type="Proteomes" id="UP001431221"/>
    </source>
</evidence>
<dbReference type="PANTHER" id="PTHR41291:SF1">
    <property type="entry name" value="DNA ALKYLATION REPAIR PROTEIN"/>
    <property type="match status" value="1"/>
</dbReference>
<dbReference type="CDD" id="cd06561">
    <property type="entry name" value="AlkD_like"/>
    <property type="match status" value="1"/>
</dbReference>
<dbReference type="SUPFAM" id="SSF48371">
    <property type="entry name" value="ARM repeat"/>
    <property type="match status" value="1"/>
</dbReference>
<proteinExistence type="predicted"/>
<protein>
    <submittedName>
        <fullName evidence="1">DNA alkylation repair protein</fullName>
    </submittedName>
</protein>
<dbReference type="Proteomes" id="UP001431221">
    <property type="component" value="Unassembled WGS sequence"/>
</dbReference>
<dbReference type="PANTHER" id="PTHR41291">
    <property type="entry name" value="DNA ALKYLATION REPAIR PROTEIN"/>
    <property type="match status" value="1"/>
</dbReference>
<keyword evidence="2" id="KW-1185">Reference proteome</keyword>
<name>A0ABT0GP17_9HYPH</name>
<dbReference type="EMBL" id="JALNMJ010000002">
    <property type="protein sequence ID" value="MCK7611149.1"/>
    <property type="molecule type" value="Genomic_DNA"/>
</dbReference>